<accession>A0A916NGF6</accession>
<dbReference type="Gene3D" id="3.30.565.10">
    <property type="entry name" value="Histidine kinase-like ATPase, C-terminal domain"/>
    <property type="match status" value="1"/>
</dbReference>
<dbReference type="RefSeq" id="WP_258541529.1">
    <property type="nucleotide sequence ID" value="NZ_OU015584.1"/>
</dbReference>
<keyword evidence="7" id="KW-0067">ATP-binding</keyword>
<keyword evidence="5" id="KW-0547">Nucleotide-binding</keyword>
<dbReference type="PANTHER" id="PTHR43065:SF46">
    <property type="entry name" value="C4-DICARBOXYLATE TRANSPORT SENSOR PROTEIN DCTB"/>
    <property type="match status" value="1"/>
</dbReference>
<protein>
    <recommendedName>
        <fullName evidence="2">histidine kinase</fullName>
        <ecNumber evidence="2">2.7.13.3</ecNumber>
    </recommendedName>
</protein>
<keyword evidence="8" id="KW-0902">Two-component regulatory system</keyword>
<dbReference type="InterPro" id="IPR003594">
    <property type="entry name" value="HATPase_dom"/>
</dbReference>
<evidence type="ECO:0000256" key="5">
    <source>
        <dbReference type="ARBA" id="ARBA00022741"/>
    </source>
</evidence>
<dbReference type="InterPro" id="IPR036890">
    <property type="entry name" value="HATPase_C_sf"/>
</dbReference>
<dbReference type="SMART" id="SM00387">
    <property type="entry name" value="HATPase_c"/>
    <property type="match status" value="1"/>
</dbReference>
<keyword evidence="4 10" id="KW-0808">Transferase</keyword>
<feature type="domain" description="Histidine kinase" evidence="9">
    <location>
        <begin position="162"/>
        <end position="368"/>
    </location>
</feature>
<dbReference type="Proteomes" id="UP000683507">
    <property type="component" value="Chromosome"/>
</dbReference>
<evidence type="ECO:0000256" key="7">
    <source>
        <dbReference type="ARBA" id="ARBA00022840"/>
    </source>
</evidence>
<dbReference type="CDD" id="cd00082">
    <property type="entry name" value="HisKA"/>
    <property type="match status" value="1"/>
</dbReference>
<name>A0A916NGF6_9FLAO</name>
<reference evidence="10" key="1">
    <citation type="submission" date="2021-04" db="EMBL/GenBank/DDBJ databases">
        <authorList>
            <person name="Rodrigo-Torres L."/>
            <person name="Arahal R. D."/>
            <person name="Lucena T."/>
        </authorList>
    </citation>
    <scope>NUCLEOTIDE SEQUENCE</scope>
    <source>
        <strain evidence="10">AS29M-1</strain>
    </source>
</reference>
<evidence type="ECO:0000256" key="8">
    <source>
        <dbReference type="ARBA" id="ARBA00023012"/>
    </source>
</evidence>
<evidence type="ECO:0000256" key="3">
    <source>
        <dbReference type="ARBA" id="ARBA00022553"/>
    </source>
</evidence>
<evidence type="ECO:0000256" key="4">
    <source>
        <dbReference type="ARBA" id="ARBA00022679"/>
    </source>
</evidence>
<dbReference type="EMBL" id="OU015584">
    <property type="protein sequence ID" value="CAG5080462.1"/>
    <property type="molecule type" value="Genomic_DNA"/>
</dbReference>
<comment type="catalytic activity">
    <reaction evidence="1">
        <text>ATP + protein L-histidine = ADP + protein N-phospho-L-histidine.</text>
        <dbReference type="EC" id="2.7.13.3"/>
    </reaction>
</comment>
<dbReference type="EC" id="2.7.13.3" evidence="2"/>
<evidence type="ECO:0000313" key="11">
    <source>
        <dbReference type="Proteomes" id="UP000683507"/>
    </source>
</evidence>
<sequence>MENYTEFEYNLLSHKLSERVKELECLYSISRIARHHKSDLEKCLNEIIVEIPKGWQFPDKVSAFLSYGETSIGTKPNGEKFQTTSFQLTNGNKAELVVYYKTKDVGYIEQPFLYEEQFLLNQIGYEIQSLIEIEIKNQNERLIQQRLRKEDKLNLLSEITAGIAHELNTPLTNIMGYAQLLIDRETDLQKIADLEKVLKSSNHASAIVKKLMYFSCEIPSSFKDEDLNVLVKESVDLLKIQLKEKSISVSFRMDEKLPKLKMDSIQFAQVIFNLVLNAIDAMEENGKLILTTRRVNKEVRFVITDNGIGMTEEELKLLFQPFYSKKRNASGTGLGLPVSRGIIQAHQGRIEIDSEVGKGTSVTIILKV</sequence>
<dbReference type="AlphaFoldDB" id="A0A916NGF6"/>
<dbReference type="SMART" id="SM00388">
    <property type="entry name" value="HisKA"/>
    <property type="match status" value="1"/>
</dbReference>
<dbReference type="PRINTS" id="PR00344">
    <property type="entry name" value="BCTRLSENSOR"/>
</dbReference>
<dbReference type="InterPro" id="IPR005467">
    <property type="entry name" value="His_kinase_dom"/>
</dbReference>
<dbReference type="SUPFAM" id="SSF55874">
    <property type="entry name" value="ATPase domain of HSP90 chaperone/DNA topoisomerase II/histidine kinase"/>
    <property type="match status" value="1"/>
</dbReference>
<dbReference type="PROSITE" id="PS50109">
    <property type="entry name" value="HIS_KIN"/>
    <property type="match status" value="1"/>
</dbReference>
<keyword evidence="11" id="KW-1185">Reference proteome</keyword>
<dbReference type="InterPro" id="IPR036097">
    <property type="entry name" value="HisK_dim/P_sf"/>
</dbReference>
<evidence type="ECO:0000313" key="10">
    <source>
        <dbReference type="EMBL" id="CAG5080462.1"/>
    </source>
</evidence>
<dbReference type="Pfam" id="PF00512">
    <property type="entry name" value="HisKA"/>
    <property type="match status" value="1"/>
</dbReference>
<dbReference type="InterPro" id="IPR003661">
    <property type="entry name" value="HisK_dim/P_dom"/>
</dbReference>
<evidence type="ECO:0000256" key="6">
    <source>
        <dbReference type="ARBA" id="ARBA00022777"/>
    </source>
</evidence>
<dbReference type="SUPFAM" id="SSF47384">
    <property type="entry name" value="Homodimeric domain of signal transducing histidine kinase"/>
    <property type="match status" value="1"/>
</dbReference>
<evidence type="ECO:0000259" key="9">
    <source>
        <dbReference type="PROSITE" id="PS50109"/>
    </source>
</evidence>
<dbReference type="Gene3D" id="1.10.287.130">
    <property type="match status" value="1"/>
</dbReference>
<dbReference type="GO" id="GO:0000155">
    <property type="term" value="F:phosphorelay sensor kinase activity"/>
    <property type="evidence" value="ECO:0007669"/>
    <property type="project" value="InterPro"/>
</dbReference>
<dbReference type="PANTHER" id="PTHR43065">
    <property type="entry name" value="SENSOR HISTIDINE KINASE"/>
    <property type="match status" value="1"/>
</dbReference>
<keyword evidence="3" id="KW-0597">Phosphoprotein</keyword>
<dbReference type="InterPro" id="IPR004358">
    <property type="entry name" value="Sig_transdc_His_kin-like_C"/>
</dbReference>
<keyword evidence="6" id="KW-0418">Kinase</keyword>
<gene>
    <name evidence="10" type="primary">sasA_4</name>
    <name evidence="10" type="ORF">CRYO30217_01325</name>
</gene>
<dbReference type="GO" id="GO:0005524">
    <property type="term" value="F:ATP binding"/>
    <property type="evidence" value="ECO:0007669"/>
    <property type="project" value="UniProtKB-KW"/>
</dbReference>
<evidence type="ECO:0000256" key="2">
    <source>
        <dbReference type="ARBA" id="ARBA00012438"/>
    </source>
</evidence>
<dbReference type="KEGG" id="ptan:CRYO30217_01325"/>
<dbReference type="Pfam" id="PF02518">
    <property type="entry name" value="HATPase_c"/>
    <property type="match status" value="1"/>
</dbReference>
<evidence type="ECO:0000256" key="1">
    <source>
        <dbReference type="ARBA" id="ARBA00000085"/>
    </source>
</evidence>
<proteinExistence type="predicted"/>
<organism evidence="10 11">
    <name type="scientific">Parvicella tangerina</name>
    <dbReference type="NCBI Taxonomy" id="2829795"/>
    <lineage>
        <taxon>Bacteria</taxon>
        <taxon>Pseudomonadati</taxon>
        <taxon>Bacteroidota</taxon>
        <taxon>Flavobacteriia</taxon>
        <taxon>Flavobacteriales</taxon>
        <taxon>Parvicellaceae</taxon>
        <taxon>Parvicella</taxon>
    </lineage>
</organism>
<dbReference type="CDD" id="cd00075">
    <property type="entry name" value="HATPase"/>
    <property type="match status" value="1"/>
</dbReference>